<name>A0A563E8G8_9MICO</name>
<keyword evidence="2" id="KW-1185">Reference proteome</keyword>
<dbReference type="OrthoDB" id="4726228at2"/>
<evidence type="ECO:0000313" key="1">
    <source>
        <dbReference type="EMBL" id="TWP38543.1"/>
    </source>
</evidence>
<dbReference type="AlphaFoldDB" id="A0A563E8G8"/>
<dbReference type="Proteomes" id="UP000320244">
    <property type="component" value="Unassembled WGS sequence"/>
</dbReference>
<organism evidence="1 2">
    <name type="scientific">Leekyejoonella antrihumi</name>
    <dbReference type="NCBI Taxonomy" id="1660198"/>
    <lineage>
        <taxon>Bacteria</taxon>
        <taxon>Bacillati</taxon>
        <taxon>Actinomycetota</taxon>
        <taxon>Actinomycetes</taxon>
        <taxon>Micrococcales</taxon>
        <taxon>Dermacoccaceae</taxon>
        <taxon>Leekyejoonella</taxon>
    </lineage>
</organism>
<comment type="caution">
    <text evidence="1">The sequence shown here is derived from an EMBL/GenBank/DDBJ whole genome shotgun (WGS) entry which is preliminary data.</text>
</comment>
<dbReference type="EMBL" id="VCQV01000002">
    <property type="protein sequence ID" value="TWP38543.1"/>
    <property type="molecule type" value="Genomic_DNA"/>
</dbReference>
<reference evidence="1 2" key="2">
    <citation type="submission" date="2019-08" db="EMBL/GenBank/DDBJ databases">
        <title>Jejuicoccus antrihumi gen. nov., sp. nov., a new member of the family Dermacoccaceae isolated from a cave.</title>
        <authorList>
            <person name="Schumann P."/>
            <person name="Kim I.S."/>
        </authorList>
    </citation>
    <scope>NUCLEOTIDE SEQUENCE [LARGE SCALE GENOMIC DNA]</scope>
    <source>
        <strain evidence="1 2">C5-26</strain>
    </source>
</reference>
<accession>A0A563E8G8</accession>
<evidence type="ECO:0000313" key="2">
    <source>
        <dbReference type="Proteomes" id="UP000320244"/>
    </source>
</evidence>
<proteinExistence type="predicted"/>
<dbReference type="RefSeq" id="WP_146314946.1">
    <property type="nucleotide sequence ID" value="NZ_VCQV01000002.1"/>
</dbReference>
<sequence>MAASSRSIRVRAVNRKVAKAVRESPAVSSRDLIDKSTAAMDTLVVEVPRDLAAPLLERLSQKLPAERLFDALTRDLGSSEGATRQVHLAADKLHQLDAEFGLLTSAQVTQRAGMAPANPSAAPTRWLRDGKVIAIRRGNRRLFPAFQFDATGHPQPALKDIATAYGPIGDGVGIALWFIAPNAYLEELRPVDVMGSDPGAVIRAAARLHEASA</sequence>
<protein>
    <recommendedName>
        <fullName evidence="3">DUF2384 domain-containing protein</fullName>
    </recommendedName>
</protein>
<gene>
    <name evidence="1" type="ORF">FGL98_01760</name>
</gene>
<evidence type="ECO:0008006" key="3">
    <source>
        <dbReference type="Google" id="ProtNLM"/>
    </source>
</evidence>
<reference evidence="1 2" key="1">
    <citation type="submission" date="2019-05" db="EMBL/GenBank/DDBJ databases">
        <authorList>
            <person name="Lee S.D."/>
        </authorList>
    </citation>
    <scope>NUCLEOTIDE SEQUENCE [LARGE SCALE GENOMIC DNA]</scope>
    <source>
        <strain evidence="1 2">C5-26</strain>
    </source>
</reference>